<evidence type="ECO:0000313" key="1">
    <source>
        <dbReference type="EMBL" id="RGV34820.1"/>
    </source>
</evidence>
<accession>A0A412X379</accession>
<comment type="caution">
    <text evidence="1">The sequence shown here is derived from an EMBL/GenBank/DDBJ whole genome shotgun (WGS) entry which is preliminary data.</text>
</comment>
<protein>
    <submittedName>
        <fullName evidence="1">Uncharacterized protein</fullName>
    </submittedName>
</protein>
<gene>
    <name evidence="1" type="ORF">DWW18_06915</name>
</gene>
<dbReference type="Proteomes" id="UP000283589">
    <property type="component" value="Unassembled WGS sequence"/>
</dbReference>
<name>A0A412X379_9BACT</name>
<sequence length="475" mass="54948">MNEKQIQNYIWEKRESFADLLVTPQFPKVKFENPAFASPSDVLYNMVIDRYKKLWESISDIGFFGCEVSLTEEGQSTMRTDFLANRCGDDGIVVIELKKSDQTARQAYTELLAYGSYLRTKFTPMSGGDIIYVLISPIGERIVEQATINTLIYDNNKVCLLVPKYENNDISTLKLELWIPDKKVFKDLSYSCFNKENISVSKIVWESLPGEWSPKPGEKPTPEMYKRLNKVSSIAAQIMEERGIHGFVYCAQLISEFTKTGFDMNAIVLAGVNPYKVTRERFLSDIAPNCTKKLANRINKFGVNMLDILPSLASKAGDINTDENYLENLEETWASKLDEIGFEVPNFLTQTFERNYVSKEHGDFTWETLLDNDEDYLSNNLDIHLTGIFRQLFFEYARIDYEYIRTHSDKELEEFPAYQEGSIPYEFIDMVNSQGYVRLFIERLANPFLLDDDFWEEVKTAKFKHSLLKNSEDDE</sequence>
<reference evidence="1 2" key="1">
    <citation type="submission" date="2018-08" db="EMBL/GenBank/DDBJ databases">
        <title>A genome reference for cultivated species of the human gut microbiota.</title>
        <authorList>
            <person name="Zou Y."/>
            <person name="Xue W."/>
            <person name="Luo G."/>
        </authorList>
    </citation>
    <scope>NUCLEOTIDE SEQUENCE [LARGE SCALE GENOMIC DNA]</scope>
    <source>
        <strain evidence="1 2">AF14-49</strain>
    </source>
</reference>
<dbReference type="AlphaFoldDB" id="A0A412X379"/>
<dbReference type="EMBL" id="QRZA01000006">
    <property type="protein sequence ID" value="RGV34820.1"/>
    <property type="molecule type" value="Genomic_DNA"/>
</dbReference>
<evidence type="ECO:0000313" key="2">
    <source>
        <dbReference type="Proteomes" id="UP000283589"/>
    </source>
</evidence>
<dbReference type="RefSeq" id="WP_118259550.1">
    <property type="nucleotide sequence ID" value="NZ_CALBWO010000031.1"/>
</dbReference>
<proteinExistence type="predicted"/>
<organism evidence="1 2">
    <name type="scientific">Butyricimonas virosa</name>
    <dbReference type="NCBI Taxonomy" id="544645"/>
    <lineage>
        <taxon>Bacteria</taxon>
        <taxon>Pseudomonadati</taxon>
        <taxon>Bacteroidota</taxon>
        <taxon>Bacteroidia</taxon>
        <taxon>Bacteroidales</taxon>
        <taxon>Odoribacteraceae</taxon>
        <taxon>Butyricimonas</taxon>
    </lineage>
</organism>